<reference evidence="2" key="1">
    <citation type="submission" date="2015-06" db="EMBL/GenBank/DDBJ databases">
        <authorList>
            <person name="Hoefler B.C."/>
            <person name="Straight P.D."/>
        </authorList>
    </citation>
    <scope>NUCLEOTIDE SEQUENCE</scope>
</reference>
<feature type="compositionally biased region" description="Low complexity" evidence="1">
    <location>
        <begin position="107"/>
        <end position="137"/>
    </location>
</feature>
<dbReference type="AlphaFoldDB" id="A0A0K8ULV7"/>
<protein>
    <submittedName>
        <fullName evidence="2">La-related protein CG11505</fullName>
    </submittedName>
</protein>
<feature type="compositionally biased region" description="Polar residues" evidence="1">
    <location>
        <begin position="200"/>
        <end position="214"/>
    </location>
</feature>
<feature type="compositionally biased region" description="Polar residues" evidence="1">
    <location>
        <begin position="147"/>
        <end position="167"/>
    </location>
</feature>
<feature type="compositionally biased region" description="Polar residues" evidence="1">
    <location>
        <begin position="615"/>
        <end position="626"/>
    </location>
</feature>
<evidence type="ECO:0000256" key="1">
    <source>
        <dbReference type="SAM" id="MobiDB-lite"/>
    </source>
</evidence>
<name>A0A0K8ULV7_BACLA</name>
<feature type="compositionally biased region" description="Basic and acidic residues" evidence="1">
    <location>
        <begin position="553"/>
        <end position="562"/>
    </location>
</feature>
<accession>A0A0K8ULV7</accession>
<dbReference type="OrthoDB" id="10046764at2759"/>
<feature type="compositionally biased region" description="Low complexity" evidence="1">
    <location>
        <begin position="229"/>
        <end position="244"/>
    </location>
</feature>
<organism evidence="2">
    <name type="scientific">Bactrocera latifrons</name>
    <name type="common">Malaysian fruit fly</name>
    <name type="synonym">Chaetodacus latifrons</name>
    <dbReference type="NCBI Taxonomy" id="174628"/>
    <lineage>
        <taxon>Eukaryota</taxon>
        <taxon>Metazoa</taxon>
        <taxon>Ecdysozoa</taxon>
        <taxon>Arthropoda</taxon>
        <taxon>Hexapoda</taxon>
        <taxon>Insecta</taxon>
        <taxon>Pterygota</taxon>
        <taxon>Neoptera</taxon>
        <taxon>Endopterygota</taxon>
        <taxon>Diptera</taxon>
        <taxon>Brachycera</taxon>
        <taxon>Muscomorpha</taxon>
        <taxon>Tephritoidea</taxon>
        <taxon>Tephritidae</taxon>
        <taxon>Bactrocera</taxon>
        <taxon>Bactrocera</taxon>
    </lineage>
</organism>
<feature type="region of interest" description="Disordered" evidence="1">
    <location>
        <begin position="86"/>
        <end position="187"/>
    </location>
</feature>
<feature type="region of interest" description="Disordered" evidence="1">
    <location>
        <begin position="516"/>
        <end position="535"/>
    </location>
</feature>
<proteinExistence type="predicted"/>
<feature type="compositionally biased region" description="Low complexity" evidence="1">
    <location>
        <begin position="168"/>
        <end position="185"/>
    </location>
</feature>
<gene>
    <name evidence="2" type="primary">CG11505_1</name>
    <name evidence="2" type="ORF">c1_g1_i1</name>
</gene>
<feature type="region of interest" description="Disordered" evidence="1">
    <location>
        <begin position="382"/>
        <end position="432"/>
    </location>
</feature>
<feature type="compositionally biased region" description="Basic and acidic residues" evidence="1">
    <location>
        <begin position="598"/>
        <end position="614"/>
    </location>
</feature>
<dbReference type="EMBL" id="GDHF01024620">
    <property type="protein sequence ID" value="JAI27694.1"/>
    <property type="molecule type" value="Transcribed_RNA"/>
</dbReference>
<feature type="compositionally biased region" description="Low complexity" evidence="1">
    <location>
        <begin position="382"/>
        <end position="392"/>
    </location>
</feature>
<evidence type="ECO:0000313" key="2">
    <source>
        <dbReference type="EMBL" id="JAI27694.1"/>
    </source>
</evidence>
<feature type="compositionally biased region" description="Polar residues" evidence="1">
    <location>
        <begin position="413"/>
        <end position="424"/>
    </location>
</feature>
<feature type="compositionally biased region" description="Low complexity" evidence="1">
    <location>
        <begin position="564"/>
        <end position="584"/>
    </location>
</feature>
<feature type="region of interest" description="Disordered" evidence="1">
    <location>
        <begin position="553"/>
        <end position="626"/>
    </location>
</feature>
<feature type="compositionally biased region" description="Polar residues" evidence="1">
    <location>
        <begin position="585"/>
        <end position="597"/>
    </location>
</feature>
<feature type="region of interest" description="Disordered" evidence="1">
    <location>
        <begin position="200"/>
        <end position="276"/>
    </location>
</feature>
<sequence>MCQRKKTSYLQQQPQLQQHNQCLSPSIAVQQSNSSSSAVTGVAANVSGGGSCSTGSVGSNYQNHSSASGVANSSGWSNENRLADVVRSGANSGGNGKIKSRKDSAHNNKQQQQNYQQRNTGACTTISPTTTTSINATEGAFPADEPNMSSAVTTTKPNNKSSTLNKQNSNANTNYTTTASSSNNTVIKCPTQSKQTNAYSLTGGNASFDSNTVTGEKPINKTEDLPASAATQEAACKQQQQQHANDNNGSNELHQQHNHRGSGCSGPNSTSGGAIKSANAVLSPTPATAGVFSGSGVGGGITSNNSASNNGQQAVTCSVATMTTNFADCSLSNHKKPPAVADLLAKKATPKDATKHKNASTSTNTASIENIAAAQTGTPIANATSATNNNSSRLSYAQVAQHHKERAVGDGGNKSSENSASGNASPVAVPNKSELSASTMNINKYETANNISGAGGVVNAVIGAATATATVATVPSSSAAAAVALQYVEKQSDKPIGFDKQRVITTVGQALTSAATGTTATGNNSGSGGGGNNTGAVINSASNVVTLRAEISKDKDALRENRQSTGSNNSGSSGFSSSGVLSNNAATQSTLSTSARNRNNDGKEKNVRERHDTAESSSSGRKSGRN</sequence>